<dbReference type="KEGG" id="sbd:ATN00_12385"/>
<dbReference type="Gene3D" id="3.50.50.60">
    <property type="entry name" value="FAD/NAD(P)-binding domain"/>
    <property type="match status" value="1"/>
</dbReference>
<dbReference type="PANTHER" id="PTHR13847">
    <property type="entry name" value="SARCOSINE DEHYDROGENASE-RELATED"/>
    <property type="match status" value="1"/>
</dbReference>
<name>A0A0S3EZW3_9SPHN</name>
<gene>
    <name evidence="4" type="ORF">ATN00_12385</name>
</gene>
<keyword evidence="1" id="KW-0560">Oxidoreductase</keyword>
<protein>
    <recommendedName>
        <fullName evidence="3">FAD dependent oxidoreductase domain-containing protein</fullName>
    </recommendedName>
</protein>
<dbReference type="PANTHER" id="PTHR13847:SF201">
    <property type="entry name" value="PUTATIBE OXIDOREDUCTASE"/>
    <property type="match status" value="1"/>
</dbReference>
<dbReference type="EMBL" id="CP013264">
    <property type="protein sequence ID" value="ALR20980.1"/>
    <property type="molecule type" value="Genomic_DNA"/>
</dbReference>
<evidence type="ECO:0000313" key="5">
    <source>
        <dbReference type="Proteomes" id="UP000056968"/>
    </source>
</evidence>
<dbReference type="AlphaFoldDB" id="A0A0S3EZW3"/>
<feature type="region of interest" description="Disordered" evidence="2">
    <location>
        <begin position="1"/>
        <end position="28"/>
    </location>
</feature>
<feature type="compositionally biased region" description="Basic and acidic residues" evidence="2">
    <location>
        <begin position="1"/>
        <end position="10"/>
    </location>
</feature>
<dbReference type="STRING" id="1332080.ATN00_12385"/>
<dbReference type="RefSeq" id="WP_062065009.1">
    <property type="nucleotide sequence ID" value="NZ_CP013264.1"/>
</dbReference>
<dbReference type="GO" id="GO:0016491">
    <property type="term" value="F:oxidoreductase activity"/>
    <property type="evidence" value="ECO:0007669"/>
    <property type="project" value="UniProtKB-KW"/>
</dbReference>
<evidence type="ECO:0000256" key="2">
    <source>
        <dbReference type="SAM" id="MobiDB-lite"/>
    </source>
</evidence>
<proteinExistence type="predicted"/>
<dbReference type="InterPro" id="IPR006076">
    <property type="entry name" value="FAD-dep_OxRdtase"/>
</dbReference>
<accession>A0A0S3EZW3</accession>
<organism evidence="4 5">
    <name type="scientific">Sphingobium baderi</name>
    <dbReference type="NCBI Taxonomy" id="1332080"/>
    <lineage>
        <taxon>Bacteria</taxon>
        <taxon>Pseudomonadati</taxon>
        <taxon>Pseudomonadota</taxon>
        <taxon>Alphaproteobacteria</taxon>
        <taxon>Sphingomonadales</taxon>
        <taxon>Sphingomonadaceae</taxon>
        <taxon>Sphingobium</taxon>
    </lineage>
</organism>
<evidence type="ECO:0000259" key="3">
    <source>
        <dbReference type="Pfam" id="PF01266"/>
    </source>
</evidence>
<evidence type="ECO:0000256" key="1">
    <source>
        <dbReference type="ARBA" id="ARBA00023002"/>
    </source>
</evidence>
<dbReference type="SUPFAM" id="SSF51905">
    <property type="entry name" value="FAD/NAD(P)-binding domain"/>
    <property type="match status" value="1"/>
</dbReference>
<dbReference type="InterPro" id="IPR036188">
    <property type="entry name" value="FAD/NAD-bd_sf"/>
</dbReference>
<dbReference type="GO" id="GO:0005737">
    <property type="term" value="C:cytoplasm"/>
    <property type="evidence" value="ECO:0007669"/>
    <property type="project" value="TreeGrafter"/>
</dbReference>
<feature type="domain" description="FAD dependent oxidoreductase" evidence="3">
    <location>
        <begin position="35"/>
        <end position="384"/>
    </location>
</feature>
<evidence type="ECO:0000313" key="4">
    <source>
        <dbReference type="EMBL" id="ALR20980.1"/>
    </source>
</evidence>
<dbReference type="Pfam" id="PF01266">
    <property type="entry name" value="DAO"/>
    <property type="match status" value="1"/>
</dbReference>
<dbReference type="Proteomes" id="UP000056968">
    <property type="component" value="Chromosome"/>
</dbReference>
<keyword evidence="5" id="KW-1185">Reference proteome</keyword>
<reference evidence="4 5" key="1">
    <citation type="submission" date="2015-11" db="EMBL/GenBank/DDBJ databases">
        <title>A Two-component Flavoprotein Monooxygenase System MeaXY Responsible for para-Hydroxylation of 2-Methyl-6-ethylaniline and 2,6-Diethylaniline in Sphingobium baderi DE-13.</title>
        <authorList>
            <person name="Cheng M."/>
            <person name="Meng Q."/>
            <person name="Yang Y."/>
            <person name="Chu C."/>
            <person name="Yan X."/>
            <person name="He J."/>
            <person name="Li S."/>
        </authorList>
    </citation>
    <scope>NUCLEOTIDE SEQUENCE [LARGE SCALE GENOMIC DNA]</scope>
    <source>
        <strain evidence="4 5">DE-13</strain>
    </source>
</reference>
<dbReference type="Gene3D" id="3.30.9.10">
    <property type="entry name" value="D-Amino Acid Oxidase, subunit A, domain 2"/>
    <property type="match status" value="1"/>
</dbReference>
<sequence length="406" mass="43596">MTLTESHDLRSGAVPWRESGWPAPPSNPFPDEPVDIAILGSGIVGALIAERLSGKGQRIALFDRRPPGCGSTAASTAQIMWAMDVPMSDLARTLGEAEAARRWRRVHDAVLDLGKRIDGLGIDCGRVDRPTLYLAGTILDEAGLAAETEMHRRHGLPSTFLEADEMAQRFGIAPRAAIVSADGFEIKPVRLCHALLERACRNGASVTWPVDITALHPIDGGVLLETADERKCRARNVILATGYERASLFLPPAFALHSTFAIATPPGYAPPWREQAMIWEASDPYLYVRADRLGRIIAGGEDQDSSDEETRDARIAVKAGTIAAKLEAMLGAGPIPIDRAWAALFGSSPDGLPAIGPAAAMPHVWLAAGFGGNGIAFANLAAQIFERELNGVHDPDRDCFSPYRFA</sequence>